<name>A0ABX7B4H6_9PROT</name>
<evidence type="ECO:0000259" key="1">
    <source>
        <dbReference type="Pfam" id="PF04366"/>
    </source>
</evidence>
<dbReference type="PROSITE" id="PS51318">
    <property type="entry name" value="TAT"/>
    <property type="match status" value="1"/>
</dbReference>
<evidence type="ECO:0000313" key="3">
    <source>
        <dbReference type="Proteomes" id="UP000595197"/>
    </source>
</evidence>
<dbReference type="InterPro" id="IPR007461">
    <property type="entry name" value="Ysc84_actin-binding"/>
</dbReference>
<protein>
    <submittedName>
        <fullName evidence="2">Lipid-binding SYLF domain-containing protein</fullName>
    </submittedName>
</protein>
<dbReference type="Pfam" id="PF04366">
    <property type="entry name" value="Ysc84"/>
    <property type="match status" value="1"/>
</dbReference>
<sequence>MHATLSRRRFLVLGTRGAAVSLIVAGCSSVEPRTEEAPADLVASATTTLSNFTRDPDMAWFRDNLPAAQGLLIVPTFLRAGFIFGGAGGNGVLITRDSAGGSWSYPAFYTVAAGSVGLQAGAEVAEVILMIRSVRGRDAMLGNSLKLGADVGVAAGPVGAGARVATSDILAFSRSRGLYGGISLDGSVITTRDAWNAAFYGRAVRPVDILVSRTVSNPQAEPLRDMAALRA</sequence>
<keyword evidence="3" id="KW-1185">Reference proteome</keyword>
<proteinExistence type="predicted"/>
<dbReference type="PANTHER" id="PTHR15629">
    <property type="entry name" value="SH3YL1 PROTEIN"/>
    <property type="match status" value="1"/>
</dbReference>
<dbReference type="CDD" id="cd11524">
    <property type="entry name" value="SYLF"/>
    <property type="match status" value="1"/>
</dbReference>
<reference evidence="2" key="1">
    <citation type="submission" date="2021-02" db="EMBL/GenBank/DDBJ databases">
        <title>Skermanella TT6 skin isolate.</title>
        <authorList>
            <person name="Lee K."/>
            <person name="Ganzorig M."/>
        </authorList>
    </citation>
    <scope>NUCLEOTIDE SEQUENCE</scope>
    <source>
        <strain evidence="2">TT6</strain>
    </source>
</reference>
<dbReference type="EMBL" id="CP067420">
    <property type="protein sequence ID" value="QQP89259.1"/>
    <property type="molecule type" value="Genomic_DNA"/>
</dbReference>
<organism evidence="2 3">
    <name type="scientific">Skermanella cutis</name>
    <dbReference type="NCBI Taxonomy" id="2775420"/>
    <lineage>
        <taxon>Bacteria</taxon>
        <taxon>Pseudomonadati</taxon>
        <taxon>Pseudomonadota</taxon>
        <taxon>Alphaproteobacteria</taxon>
        <taxon>Rhodospirillales</taxon>
        <taxon>Azospirillaceae</taxon>
        <taxon>Skermanella</taxon>
    </lineage>
</organism>
<dbReference type="PANTHER" id="PTHR15629:SF2">
    <property type="entry name" value="SH3 DOMAIN-CONTAINING YSC84-LIKE PROTEIN 1"/>
    <property type="match status" value="1"/>
</dbReference>
<dbReference type="Proteomes" id="UP000595197">
    <property type="component" value="Chromosome"/>
</dbReference>
<accession>A0ABX7B4H6</accession>
<evidence type="ECO:0000313" key="2">
    <source>
        <dbReference type="EMBL" id="QQP89259.1"/>
    </source>
</evidence>
<dbReference type="PROSITE" id="PS51257">
    <property type="entry name" value="PROKAR_LIPOPROTEIN"/>
    <property type="match status" value="1"/>
</dbReference>
<dbReference type="RefSeq" id="WP_201075283.1">
    <property type="nucleotide sequence ID" value="NZ_CP067420.1"/>
</dbReference>
<feature type="domain" description="Ysc84 actin-binding" evidence="1">
    <location>
        <begin position="113"/>
        <end position="226"/>
    </location>
</feature>
<gene>
    <name evidence="2" type="ORF">IGS68_25260</name>
</gene>
<dbReference type="InterPro" id="IPR051702">
    <property type="entry name" value="SH3_domain_YSC84-like"/>
</dbReference>
<dbReference type="InterPro" id="IPR006311">
    <property type="entry name" value="TAT_signal"/>
</dbReference>